<gene>
    <name evidence="1" type="ORF">UFOVP1361_26</name>
</gene>
<dbReference type="EMBL" id="LR797308">
    <property type="protein sequence ID" value="CAB4202020.1"/>
    <property type="molecule type" value="Genomic_DNA"/>
</dbReference>
<dbReference type="GO" id="GO:0006310">
    <property type="term" value="P:DNA recombination"/>
    <property type="evidence" value="ECO:0007669"/>
    <property type="project" value="InterPro"/>
</dbReference>
<dbReference type="Gene3D" id="3.30.1330.70">
    <property type="entry name" value="Holliday junction resolvase RusA"/>
    <property type="match status" value="1"/>
</dbReference>
<name>A0A6J5RYF2_9CAUD</name>
<evidence type="ECO:0000313" key="1">
    <source>
        <dbReference type="EMBL" id="CAB4202020.1"/>
    </source>
</evidence>
<sequence length="129" mass="15139">MQTLKIKPLSVNQAWKGKRYKTDLYKAYEKEISYILPKKKIDLNAKLCIHIEFGFSNSSSDIDNPVKPFFDVLQKKYGIDDKNIYFHSVQKVIVKKGEEYIKFSISEYKRGPIDRILNLIFSSIKSRLL</sequence>
<dbReference type="GO" id="GO:0006281">
    <property type="term" value="P:DNA repair"/>
    <property type="evidence" value="ECO:0007669"/>
    <property type="project" value="InterPro"/>
</dbReference>
<proteinExistence type="predicted"/>
<reference evidence="1" key="1">
    <citation type="submission" date="2020-05" db="EMBL/GenBank/DDBJ databases">
        <authorList>
            <person name="Chiriac C."/>
            <person name="Salcher M."/>
            <person name="Ghai R."/>
            <person name="Kavagutti S V."/>
        </authorList>
    </citation>
    <scope>NUCLEOTIDE SEQUENCE</scope>
</reference>
<dbReference type="SUPFAM" id="SSF103084">
    <property type="entry name" value="Holliday junction resolvase RusA"/>
    <property type="match status" value="1"/>
</dbReference>
<accession>A0A6J5RYF2</accession>
<dbReference type="InterPro" id="IPR036614">
    <property type="entry name" value="RusA-like_sf"/>
</dbReference>
<organism evidence="1">
    <name type="scientific">uncultured Caudovirales phage</name>
    <dbReference type="NCBI Taxonomy" id="2100421"/>
    <lineage>
        <taxon>Viruses</taxon>
        <taxon>Duplodnaviria</taxon>
        <taxon>Heunggongvirae</taxon>
        <taxon>Uroviricota</taxon>
        <taxon>Caudoviricetes</taxon>
        <taxon>Peduoviridae</taxon>
        <taxon>Maltschvirus</taxon>
        <taxon>Maltschvirus maltsch</taxon>
    </lineage>
</organism>
<protein>
    <submittedName>
        <fullName evidence="1">Crossover junction endodeoxyribonuclease, RusA-like</fullName>
    </submittedName>
</protein>
<dbReference type="GO" id="GO:0000287">
    <property type="term" value="F:magnesium ion binding"/>
    <property type="evidence" value="ECO:0007669"/>
    <property type="project" value="InterPro"/>
</dbReference>
<dbReference type="InterPro" id="IPR008822">
    <property type="entry name" value="Endonuclease_RusA-like"/>
</dbReference>
<dbReference type="Pfam" id="PF05866">
    <property type="entry name" value="RusA"/>
    <property type="match status" value="1"/>
</dbReference>